<evidence type="ECO:0000259" key="1">
    <source>
        <dbReference type="Pfam" id="PF13966"/>
    </source>
</evidence>
<dbReference type="AlphaFoldDB" id="A0A392Q2Z1"/>
<dbReference type="Pfam" id="PF13966">
    <property type="entry name" value="zf-RVT"/>
    <property type="match status" value="1"/>
</dbReference>
<sequence>MNAEKRYVEEEWNSVWKAQVPPKVRNLIWRICRECLPTCDRLNQQHVPARCIVKSVKIRLNVIGTYFFNALYVCNAG</sequence>
<feature type="non-terminal residue" evidence="2">
    <location>
        <position position="77"/>
    </location>
</feature>
<name>A0A392Q2Z1_9FABA</name>
<reference evidence="2 3" key="1">
    <citation type="journal article" date="2018" name="Front. Plant Sci.">
        <title>Red Clover (Trifolium pratense) and Zigzag Clover (T. medium) - A Picture of Genomic Similarities and Differences.</title>
        <authorList>
            <person name="Dluhosova J."/>
            <person name="Istvanek J."/>
            <person name="Nedelnik J."/>
            <person name="Repkova J."/>
        </authorList>
    </citation>
    <scope>NUCLEOTIDE SEQUENCE [LARGE SCALE GENOMIC DNA]</scope>
    <source>
        <strain evidence="3">cv. 10/8</strain>
        <tissue evidence="2">Leaf</tissue>
    </source>
</reference>
<evidence type="ECO:0000313" key="3">
    <source>
        <dbReference type="Proteomes" id="UP000265520"/>
    </source>
</evidence>
<feature type="domain" description="Reverse transcriptase zinc-binding" evidence="1">
    <location>
        <begin position="6"/>
        <end position="52"/>
    </location>
</feature>
<proteinExistence type="predicted"/>
<dbReference type="InterPro" id="IPR026960">
    <property type="entry name" value="RVT-Znf"/>
</dbReference>
<comment type="caution">
    <text evidence="2">The sequence shown here is derived from an EMBL/GenBank/DDBJ whole genome shotgun (WGS) entry which is preliminary data.</text>
</comment>
<dbReference type="Proteomes" id="UP000265520">
    <property type="component" value="Unassembled WGS sequence"/>
</dbReference>
<dbReference type="EMBL" id="LXQA010110298">
    <property type="protein sequence ID" value="MCI18474.1"/>
    <property type="molecule type" value="Genomic_DNA"/>
</dbReference>
<keyword evidence="3" id="KW-1185">Reference proteome</keyword>
<accession>A0A392Q2Z1</accession>
<protein>
    <submittedName>
        <fullName evidence="2">Pentatricopeptide repeat-containing protein</fullName>
    </submittedName>
</protein>
<organism evidence="2 3">
    <name type="scientific">Trifolium medium</name>
    <dbReference type="NCBI Taxonomy" id="97028"/>
    <lineage>
        <taxon>Eukaryota</taxon>
        <taxon>Viridiplantae</taxon>
        <taxon>Streptophyta</taxon>
        <taxon>Embryophyta</taxon>
        <taxon>Tracheophyta</taxon>
        <taxon>Spermatophyta</taxon>
        <taxon>Magnoliopsida</taxon>
        <taxon>eudicotyledons</taxon>
        <taxon>Gunneridae</taxon>
        <taxon>Pentapetalae</taxon>
        <taxon>rosids</taxon>
        <taxon>fabids</taxon>
        <taxon>Fabales</taxon>
        <taxon>Fabaceae</taxon>
        <taxon>Papilionoideae</taxon>
        <taxon>50 kb inversion clade</taxon>
        <taxon>NPAAA clade</taxon>
        <taxon>Hologalegina</taxon>
        <taxon>IRL clade</taxon>
        <taxon>Trifolieae</taxon>
        <taxon>Trifolium</taxon>
    </lineage>
</organism>
<evidence type="ECO:0000313" key="2">
    <source>
        <dbReference type="EMBL" id="MCI18474.1"/>
    </source>
</evidence>